<evidence type="ECO:0000256" key="2">
    <source>
        <dbReference type="ARBA" id="ARBA00004496"/>
    </source>
</evidence>
<feature type="non-terminal residue" evidence="7">
    <location>
        <position position="250"/>
    </location>
</feature>
<evidence type="ECO:0000313" key="7">
    <source>
        <dbReference type="EMBL" id="NXM50377.1"/>
    </source>
</evidence>
<dbReference type="InterPro" id="IPR013783">
    <property type="entry name" value="Ig-like_fold"/>
</dbReference>
<proteinExistence type="predicted"/>
<evidence type="ECO:0000256" key="4">
    <source>
        <dbReference type="ARBA" id="ARBA00023069"/>
    </source>
</evidence>
<keyword evidence="8" id="KW-1185">Reference proteome</keyword>
<organism evidence="7 8">
    <name type="scientific">Gymnorhina tibicen</name>
    <name type="common">Australian magpie</name>
    <name type="synonym">Cracticus tibicen</name>
    <dbReference type="NCBI Taxonomy" id="9132"/>
    <lineage>
        <taxon>Eukaryota</taxon>
        <taxon>Metazoa</taxon>
        <taxon>Chordata</taxon>
        <taxon>Craniata</taxon>
        <taxon>Vertebrata</taxon>
        <taxon>Euteleostomi</taxon>
        <taxon>Archelosauria</taxon>
        <taxon>Archosauria</taxon>
        <taxon>Dinosauria</taxon>
        <taxon>Saurischia</taxon>
        <taxon>Theropoda</taxon>
        <taxon>Coelurosauria</taxon>
        <taxon>Aves</taxon>
        <taxon>Neognathae</taxon>
        <taxon>Neoaves</taxon>
        <taxon>Telluraves</taxon>
        <taxon>Australaves</taxon>
        <taxon>Passeriformes</taxon>
        <taxon>Artamidae</taxon>
        <taxon>Gymnorhina</taxon>
    </lineage>
</organism>
<dbReference type="AlphaFoldDB" id="A0A7L1BA69"/>
<comment type="caution">
    <text evidence="7">The sequence shown here is derived from an EMBL/GenBank/DDBJ whole genome shotgun (WGS) entry which is preliminary data.</text>
</comment>
<dbReference type="GO" id="GO:0005930">
    <property type="term" value="C:axoneme"/>
    <property type="evidence" value="ECO:0007669"/>
    <property type="project" value="TreeGrafter"/>
</dbReference>
<evidence type="ECO:0000259" key="6">
    <source>
        <dbReference type="Pfam" id="PF22544"/>
    </source>
</evidence>
<dbReference type="EMBL" id="VXAZ01009859">
    <property type="protein sequence ID" value="NXM50377.1"/>
    <property type="molecule type" value="Genomic_DNA"/>
</dbReference>
<evidence type="ECO:0000256" key="1">
    <source>
        <dbReference type="ARBA" id="ARBA00004138"/>
    </source>
</evidence>
<keyword evidence="3" id="KW-0963">Cytoplasm</keyword>
<dbReference type="Pfam" id="PF22544">
    <property type="entry name" value="HYDIN_VesB_CFA65-like_Ig"/>
    <property type="match status" value="1"/>
</dbReference>
<protein>
    <submittedName>
        <fullName evidence="7">HYDIN protein</fullName>
    </submittedName>
</protein>
<reference evidence="7 8" key="1">
    <citation type="submission" date="2019-09" db="EMBL/GenBank/DDBJ databases">
        <title>Bird 10,000 Genomes (B10K) Project - Family phase.</title>
        <authorList>
            <person name="Zhang G."/>
        </authorList>
    </citation>
    <scope>NUCLEOTIDE SEQUENCE [LARGE SCALE GENOMIC DNA]</scope>
    <source>
        <strain evidence="7">B10K-DU-002-05</strain>
        <tissue evidence="7">Muscle</tissue>
    </source>
</reference>
<dbReference type="Gene3D" id="2.60.40.10">
    <property type="entry name" value="Immunoglobulins"/>
    <property type="match status" value="2"/>
</dbReference>
<keyword evidence="4" id="KW-0969">Cilium</keyword>
<evidence type="ECO:0000313" key="8">
    <source>
        <dbReference type="Proteomes" id="UP000579941"/>
    </source>
</evidence>
<sequence>LLNSGPIEAHFSLVPPTTAMGCCFTFLPQEGIVAPGGLQAIQISFYPTVLGELKEEFWFRVTEPVTLTIRGFVTRAVFHFDVPALHFGDISFGFPHTLRCCLSNTSLAPMSFNLRIPEDGLGEPSVCSSLQIYETTRQSWRKGAQGLMKPREFNISPCRGTIRSLGSQDIEVTLCSNTVREYKLELVVDVDGVGEKVLALTLTARCIVPPLQVLDPVVEFGRCCLKVPYNEKVTLLNDSDLPGCYRLLPQ</sequence>
<dbReference type="PANTHER" id="PTHR23053">
    <property type="entry name" value="DLEC1 DELETED IN LUNG AND ESOPHAGEAL CANCER 1"/>
    <property type="match status" value="1"/>
</dbReference>
<dbReference type="InterPro" id="IPR053879">
    <property type="entry name" value="HYDIN_VesB_CFA65-like_Ig"/>
</dbReference>
<feature type="domain" description="HYDIN/VesB/CFA65-like Ig-like" evidence="6">
    <location>
        <begin position="2"/>
        <end position="71"/>
    </location>
</feature>
<keyword evidence="5" id="KW-0966">Cell projection</keyword>
<dbReference type="InterPro" id="IPR033305">
    <property type="entry name" value="Hydin-like"/>
</dbReference>
<evidence type="ECO:0000256" key="5">
    <source>
        <dbReference type="ARBA" id="ARBA00023273"/>
    </source>
</evidence>
<dbReference type="Proteomes" id="UP000579941">
    <property type="component" value="Unassembled WGS sequence"/>
</dbReference>
<comment type="subcellular location">
    <subcellularLocation>
        <location evidence="1">Cell projection</location>
        <location evidence="1">Cilium</location>
    </subcellularLocation>
    <subcellularLocation>
        <location evidence="2">Cytoplasm</location>
    </subcellularLocation>
</comment>
<accession>A0A7L1BA69</accession>
<name>A0A7L1BA69_GYMTI</name>
<dbReference type="GO" id="GO:1904158">
    <property type="term" value="P:axonemal central apparatus assembly"/>
    <property type="evidence" value="ECO:0007669"/>
    <property type="project" value="TreeGrafter"/>
</dbReference>
<dbReference type="PANTHER" id="PTHR23053:SF0">
    <property type="entry name" value="HYDROCEPHALUS-INDUCING PROTEIN HOMOLOG"/>
    <property type="match status" value="1"/>
</dbReference>
<feature type="non-terminal residue" evidence="7">
    <location>
        <position position="1"/>
    </location>
</feature>
<gene>
    <name evidence="7" type="primary">Hydin_0</name>
    <name evidence="7" type="ORF">GYMTIB_R15003</name>
</gene>
<evidence type="ECO:0000256" key="3">
    <source>
        <dbReference type="ARBA" id="ARBA00022490"/>
    </source>
</evidence>
<dbReference type="GO" id="GO:0003341">
    <property type="term" value="P:cilium movement"/>
    <property type="evidence" value="ECO:0007669"/>
    <property type="project" value="TreeGrafter"/>
</dbReference>